<organism evidence="1 2">
    <name type="scientific">Araneus ventricosus</name>
    <name type="common">Orbweaver spider</name>
    <name type="synonym">Epeira ventricosa</name>
    <dbReference type="NCBI Taxonomy" id="182803"/>
    <lineage>
        <taxon>Eukaryota</taxon>
        <taxon>Metazoa</taxon>
        <taxon>Ecdysozoa</taxon>
        <taxon>Arthropoda</taxon>
        <taxon>Chelicerata</taxon>
        <taxon>Arachnida</taxon>
        <taxon>Araneae</taxon>
        <taxon>Araneomorphae</taxon>
        <taxon>Entelegynae</taxon>
        <taxon>Araneoidea</taxon>
        <taxon>Araneidae</taxon>
        <taxon>Araneus</taxon>
    </lineage>
</organism>
<protein>
    <submittedName>
        <fullName evidence="1">Uncharacterized protein</fullName>
    </submittedName>
</protein>
<accession>A0A4Y2CEJ4</accession>
<name>A0A4Y2CEJ4_ARAVE</name>
<sequence>MREISDPSGEKKETFAMCTPFSPLNYESLNAPCCVSAPESQVENAPDRLLAFQFDSPVGIGLISFSCNDPPPVWKQHEGYFGADLFILNRDQKKSSGTLLSKLPHYTSGRTCGPYVRFSGQQAYIPGRSSIESGFKRGTLHSQSLDFITMLPRPATFRV</sequence>
<reference evidence="1 2" key="1">
    <citation type="journal article" date="2019" name="Sci. Rep.">
        <title>Orb-weaving spider Araneus ventricosus genome elucidates the spidroin gene catalogue.</title>
        <authorList>
            <person name="Kono N."/>
            <person name="Nakamura H."/>
            <person name="Ohtoshi R."/>
            <person name="Moran D.A.P."/>
            <person name="Shinohara A."/>
            <person name="Yoshida Y."/>
            <person name="Fujiwara M."/>
            <person name="Mori M."/>
            <person name="Tomita M."/>
            <person name="Arakawa K."/>
        </authorList>
    </citation>
    <scope>NUCLEOTIDE SEQUENCE [LARGE SCALE GENOMIC DNA]</scope>
</reference>
<keyword evidence="2" id="KW-1185">Reference proteome</keyword>
<comment type="caution">
    <text evidence="1">The sequence shown here is derived from an EMBL/GenBank/DDBJ whole genome shotgun (WGS) entry which is preliminary data.</text>
</comment>
<dbReference type="Proteomes" id="UP000499080">
    <property type="component" value="Unassembled WGS sequence"/>
</dbReference>
<evidence type="ECO:0000313" key="2">
    <source>
        <dbReference type="Proteomes" id="UP000499080"/>
    </source>
</evidence>
<dbReference type="AlphaFoldDB" id="A0A4Y2CEJ4"/>
<evidence type="ECO:0000313" key="1">
    <source>
        <dbReference type="EMBL" id="GBM02852.1"/>
    </source>
</evidence>
<dbReference type="EMBL" id="BGPR01000184">
    <property type="protein sequence ID" value="GBM02852.1"/>
    <property type="molecule type" value="Genomic_DNA"/>
</dbReference>
<proteinExistence type="predicted"/>
<gene>
    <name evidence="1" type="ORF">AVEN_52030_1</name>
</gene>